<feature type="non-terminal residue" evidence="2">
    <location>
        <position position="1"/>
    </location>
</feature>
<proteinExistence type="predicted"/>
<sequence length="47" mass="5258">NCKTISNESTKEKLTSEKTIHALIQNDILVDASTSSHEIRCQNDVEL</sequence>
<dbReference type="EMBL" id="CAJNOO010000898">
    <property type="protein sequence ID" value="CAF1057587.1"/>
    <property type="molecule type" value="Genomic_DNA"/>
</dbReference>
<evidence type="ECO:0000313" key="1">
    <source>
        <dbReference type="EMBL" id="CAF1057587.1"/>
    </source>
</evidence>
<dbReference type="Proteomes" id="UP000663882">
    <property type="component" value="Unassembled WGS sequence"/>
</dbReference>
<dbReference type="EMBL" id="CAJOAX010019358">
    <property type="protein sequence ID" value="CAF4187869.1"/>
    <property type="molecule type" value="Genomic_DNA"/>
</dbReference>
<name>A0A820A5E6_9BILA</name>
<comment type="caution">
    <text evidence="2">The sequence shown here is derived from an EMBL/GenBank/DDBJ whole genome shotgun (WGS) entry which is preliminary data.</text>
</comment>
<reference evidence="2" key="1">
    <citation type="submission" date="2021-02" db="EMBL/GenBank/DDBJ databases">
        <authorList>
            <person name="Nowell W R."/>
        </authorList>
    </citation>
    <scope>NUCLEOTIDE SEQUENCE</scope>
</reference>
<evidence type="ECO:0000313" key="2">
    <source>
        <dbReference type="EMBL" id="CAF4187869.1"/>
    </source>
</evidence>
<dbReference type="AlphaFoldDB" id="A0A820A5E6"/>
<protein>
    <submittedName>
        <fullName evidence="2">Uncharacterized protein</fullName>
    </submittedName>
</protein>
<gene>
    <name evidence="2" type="ORF">OTI717_LOCUS38006</name>
    <name evidence="1" type="ORF">RFH988_LOCUS17077</name>
</gene>
<accession>A0A820A5E6</accession>
<organism evidence="2 3">
    <name type="scientific">Rotaria sordida</name>
    <dbReference type="NCBI Taxonomy" id="392033"/>
    <lineage>
        <taxon>Eukaryota</taxon>
        <taxon>Metazoa</taxon>
        <taxon>Spiralia</taxon>
        <taxon>Gnathifera</taxon>
        <taxon>Rotifera</taxon>
        <taxon>Eurotatoria</taxon>
        <taxon>Bdelloidea</taxon>
        <taxon>Philodinida</taxon>
        <taxon>Philodinidae</taxon>
        <taxon>Rotaria</taxon>
    </lineage>
</organism>
<evidence type="ECO:0000313" key="3">
    <source>
        <dbReference type="Proteomes" id="UP000663823"/>
    </source>
</evidence>
<dbReference type="Proteomes" id="UP000663823">
    <property type="component" value="Unassembled WGS sequence"/>
</dbReference>